<dbReference type="STRING" id="28181.BEN30_03000"/>
<dbReference type="Gene3D" id="3.30.70.100">
    <property type="match status" value="1"/>
</dbReference>
<sequence length="110" mass="12523">MTQSTIPAKATYSVIFANQRTKTDPKGYAKMADRMVELVAQQPGCLGFDSARDARGFGITVSYWESLEAIKAWRHHPEHMQAQADGRNKWYAHYDLHIAKIEHSHSFSQT</sequence>
<dbReference type="RefSeq" id="WP_069956545.1">
    <property type="nucleotide sequence ID" value="NZ_MCGG01000007.1"/>
</dbReference>
<dbReference type="InterPro" id="IPR011008">
    <property type="entry name" value="Dimeric_a/b-barrel"/>
</dbReference>
<keyword evidence="3" id="KW-1185">Reference proteome</keyword>
<dbReference type="EMBL" id="MCGG01000007">
    <property type="protein sequence ID" value="OEJ69393.1"/>
    <property type="molecule type" value="Genomic_DNA"/>
</dbReference>
<dbReference type="PANTHER" id="PTHR37811">
    <property type="entry name" value="BLL5343 PROTEIN"/>
    <property type="match status" value="1"/>
</dbReference>
<evidence type="ECO:0000259" key="1">
    <source>
        <dbReference type="Pfam" id="PF03992"/>
    </source>
</evidence>
<dbReference type="OrthoDB" id="9797060at2"/>
<accession>A0A1E5QBR0</accession>
<gene>
    <name evidence="2" type="ORF">BEN30_03000</name>
</gene>
<organism evidence="2 3">
    <name type="scientific">Magnetovibrio blakemorei</name>
    <dbReference type="NCBI Taxonomy" id="28181"/>
    <lineage>
        <taxon>Bacteria</taxon>
        <taxon>Pseudomonadati</taxon>
        <taxon>Pseudomonadota</taxon>
        <taxon>Alphaproteobacteria</taxon>
        <taxon>Rhodospirillales</taxon>
        <taxon>Magnetovibrionaceae</taxon>
        <taxon>Magnetovibrio</taxon>
    </lineage>
</organism>
<name>A0A1E5QBR0_9PROT</name>
<dbReference type="AlphaFoldDB" id="A0A1E5QBR0"/>
<dbReference type="Proteomes" id="UP000095347">
    <property type="component" value="Unassembled WGS sequence"/>
</dbReference>
<reference evidence="3" key="1">
    <citation type="submission" date="2016-07" db="EMBL/GenBank/DDBJ databases">
        <authorList>
            <person name="Florea S."/>
            <person name="Webb J.S."/>
            <person name="Jaromczyk J."/>
            <person name="Schardl C.L."/>
        </authorList>
    </citation>
    <scope>NUCLEOTIDE SEQUENCE [LARGE SCALE GENOMIC DNA]</scope>
    <source>
        <strain evidence="3">MV-1</strain>
    </source>
</reference>
<dbReference type="InterPro" id="IPR007138">
    <property type="entry name" value="ABM_dom"/>
</dbReference>
<dbReference type="SUPFAM" id="SSF54909">
    <property type="entry name" value="Dimeric alpha+beta barrel"/>
    <property type="match status" value="1"/>
</dbReference>
<evidence type="ECO:0000313" key="3">
    <source>
        <dbReference type="Proteomes" id="UP000095347"/>
    </source>
</evidence>
<dbReference type="InterPro" id="IPR052936">
    <property type="entry name" value="Jasmonate_Hydroxylase-like"/>
</dbReference>
<dbReference type="PANTHER" id="PTHR37811:SF2">
    <property type="entry name" value="ABM DOMAIN-CONTAINING PROTEIN"/>
    <property type="match status" value="1"/>
</dbReference>
<feature type="domain" description="ABM" evidence="1">
    <location>
        <begin position="30"/>
        <end position="84"/>
    </location>
</feature>
<proteinExistence type="predicted"/>
<protein>
    <recommendedName>
        <fullName evidence="1">ABM domain-containing protein</fullName>
    </recommendedName>
</protein>
<comment type="caution">
    <text evidence="2">The sequence shown here is derived from an EMBL/GenBank/DDBJ whole genome shotgun (WGS) entry which is preliminary data.</text>
</comment>
<evidence type="ECO:0000313" key="2">
    <source>
        <dbReference type="EMBL" id="OEJ69393.1"/>
    </source>
</evidence>
<dbReference type="Pfam" id="PF03992">
    <property type="entry name" value="ABM"/>
    <property type="match status" value="1"/>
</dbReference>